<dbReference type="GO" id="GO:0005975">
    <property type="term" value="P:carbohydrate metabolic process"/>
    <property type="evidence" value="ECO:0007669"/>
    <property type="project" value="InterPro"/>
</dbReference>
<proteinExistence type="predicted"/>
<sequence length="247" mass="27146">ARFLLTAMKDPDGRLIHSWKAKDNSSSKYDGGSHILGYLDDHAYLIDALITLYEATFDYFYLEAAENLADSMVDRFWDQESEVFYDTSLEHSKLIVRPRDTLDNAVPSGGSIAALSLLRLSLLTGDSGYASKAESSIKALVPQIRRAPLSVTSWISAADFLKTDSSQIVLLGNHESSTLTEMIAAVRSRYLPNLVLAGARCDVSNDEKSPLLRGKKMLNGKPTAFVCEDYVCKVPVNSASELADQLD</sequence>
<dbReference type="PANTHER" id="PTHR42899">
    <property type="entry name" value="SPERMATOGENESIS-ASSOCIATED PROTEIN 20"/>
    <property type="match status" value="1"/>
</dbReference>
<evidence type="ECO:0008006" key="2">
    <source>
        <dbReference type="Google" id="ProtNLM"/>
    </source>
</evidence>
<dbReference type="AlphaFoldDB" id="A0A382C7I1"/>
<dbReference type="InterPro" id="IPR024705">
    <property type="entry name" value="Ssp411"/>
</dbReference>
<gene>
    <name evidence="1" type="ORF">METZ01_LOCUS174097</name>
</gene>
<feature type="non-terminal residue" evidence="1">
    <location>
        <position position="1"/>
    </location>
</feature>
<dbReference type="EMBL" id="UINC01032873">
    <property type="protein sequence ID" value="SVB21243.1"/>
    <property type="molecule type" value="Genomic_DNA"/>
</dbReference>
<protein>
    <recommendedName>
        <fullName evidence="2">Thioredoxin domain-containing protein</fullName>
    </recommendedName>
</protein>
<dbReference type="SUPFAM" id="SSF48208">
    <property type="entry name" value="Six-hairpin glycosidases"/>
    <property type="match status" value="1"/>
</dbReference>
<organism evidence="1">
    <name type="scientific">marine metagenome</name>
    <dbReference type="NCBI Taxonomy" id="408172"/>
    <lineage>
        <taxon>unclassified sequences</taxon>
        <taxon>metagenomes</taxon>
        <taxon>ecological metagenomes</taxon>
    </lineage>
</organism>
<dbReference type="Gene3D" id="1.50.10.20">
    <property type="match status" value="1"/>
</dbReference>
<dbReference type="InterPro" id="IPR008928">
    <property type="entry name" value="6-hairpin_glycosidase_sf"/>
</dbReference>
<accession>A0A382C7I1</accession>
<dbReference type="PANTHER" id="PTHR42899:SF1">
    <property type="entry name" value="SPERMATOGENESIS-ASSOCIATED PROTEIN 20"/>
    <property type="match status" value="1"/>
</dbReference>
<name>A0A382C7I1_9ZZZZ</name>
<reference evidence="1" key="1">
    <citation type="submission" date="2018-05" db="EMBL/GenBank/DDBJ databases">
        <authorList>
            <person name="Lanie J.A."/>
            <person name="Ng W.-L."/>
            <person name="Kazmierczak K.M."/>
            <person name="Andrzejewski T.M."/>
            <person name="Davidsen T.M."/>
            <person name="Wayne K.J."/>
            <person name="Tettelin H."/>
            <person name="Glass J.I."/>
            <person name="Rusch D."/>
            <person name="Podicherti R."/>
            <person name="Tsui H.-C.T."/>
            <person name="Winkler M.E."/>
        </authorList>
    </citation>
    <scope>NUCLEOTIDE SEQUENCE</scope>
</reference>
<evidence type="ECO:0000313" key="1">
    <source>
        <dbReference type="EMBL" id="SVB21243.1"/>
    </source>
</evidence>